<evidence type="ECO:0000313" key="1">
    <source>
        <dbReference type="EMBL" id="MBV7268371.1"/>
    </source>
</evidence>
<dbReference type="AlphaFoldDB" id="A0A9X1F761"/>
<sequence>MSKTYTTFAEITDEQNKAWEAKYGKSRIVDLEVEVDGQSYNFVLRKPDRAVLEAMGKHAVSKNVQQTNKTLISNCVLGGDMEALDKDGGVYVEVLQNLQKLKTEAKSTIKKR</sequence>
<accession>A0A9X1F761</accession>
<name>A0A9X1F761_9FLAO</name>
<dbReference type="RefSeq" id="WP_218544926.1">
    <property type="nucleotide sequence ID" value="NZ_JAGSPD010000003.1"/>
</dbReference>
<keyword evidence="2" id="KW-1185">Reference proteome</keyword>
<gene>
    <name evidence="1" type="ORF">KCG49_04080</name>
</gene>
<dbReference type="Proteomes" id="UP001138894">
    <property type="component" value="Unassembled WGS sequence"/>
</dbReference>
<comment type="caution">
    <text evidence="1">The sequence shown here is derived from an EMBL/GenBank/DDBJ whole genome shotgun (WGS) entry which is preliminary data.</text>
</comment>
<proteinExistence type="predicted"/>
<protein>
    <submittedName>
        <fullName evidence="1">Uncharacterized protein</fullName>
    </submittedName>
</protein>
<evidence type="ECO:0000313" key="2">
    <source>
        <dbReference type="Proteomes" id="UP001138894"/>
    </source>
</evidence>
<dbReference type="EMBL" id="JAGSPD010000003">
    <property type="protein sequence ID" value="MBV7268371.1"/>
    <property type="molecule type" value="Genomic_DNA"/>
</dbReference>
<reference evidence="1" key="1">
    <citation type="submission" date="2021-04" db="EMBL/GenBank/DDBJ databases">
        <authorList>
            <person name="Pira H."/>
            <person name="Risdian C."/>
            <person name="Wink J."/>
        </authorList>
    </citation>
    <scope>NUCLEOTIDE SEQUENCE</scope>
    <source>
        <strain evidence="1">WHY3</strain>
    </source>
</reference>
<organism evidence="1 2">
    <name type="scientific">Winogradskyella luteola</name>
    <dbReference type="NCBI Taxonomy" id="2828330"/>
    <lineage>
        <taxon>Bacteria</taxon>
        <taxon>Pseudomonadati</taxon>
        <taxon>Bacteroidota</taxon>
        <taxon>Flavobacteriia</taxon>
        <taxon>Flavobacteriales</taxon>
        <taxon>Flavobacteriaceae</taxon>
        <taxon>Winogradskyella</taxon>
    </lineage>
</organism>